<keyword evidence="4" id="KW-1185">Reference proteome</keyword>
<keyword evidence="2" id="KW-0812">Transmembrane</keyword>
<dbReference type="GeneID" id="85325252"/>
<gene>
    <name evidence="3" type="ORF">B0T26DRAFT_710426</name>
</gene>
<feature type="transmembrane region" description="Helical" evidence="2">
    <location>
        <begin position="89"/>
        <end position="115"/>
    </location>
</feature>
<evidence type="ECO:0000313" key="3">
    <source>
        <dbReference type="EMBL" id="KAK0717642.1"/>
    </source>
</evidence>
<reference evidence="3" key="1">
    <citation type="submission" date="2023-06" db="EMBL/GenBank/DDBJ databases">
        <title>Genome-scale phylogeny and comparative genomics of the fungal order Sordariales.</title>
        <authorList>
            <consortium name="Lawrence Berkeley National Laboratory"/>
            <person name="Hensen N."/>
            <person name="Bonometti L."/>
            <person name="Westerberg I."/>
            <person name="Brannstrom I.O."/>
            <person name="Guillou S."/>
            <person name="Cros-Aarteil S."/>
            <person name="Calhoun S."/>
            <person name="Haridas S."/>
            <person name="Kuo A."/>
            <person name="Mondo S."/>
            <person name="Pangilinan J."/>
            <person name="Riley R."/>
            <person name="LaButti K."/>
            <person name="Andreopoulos B."/>
            <person name="Lipzen A."/>
            <person name="Chen C."/>
            <person name="Yanf M."/>
            <person name="Daum C."/>
            <person name="Ng V."/>
            <person name="Clum A."/>
            <person name="Steindorff A."/>
            <person name="Ohm R."/>
            <person name="Martin F."/>
            <person name="Silar P."/>
            <person name="Natvig D."/>
            <person name="Lalanne C."/>
            <person name="Gautier V."/>
            <person name="Ament-velasquez S.L."/>
            <person name="Kruys A."/>
            <person name="Hutchinson M.I."/>
            <person name="Powell A.J."/>
            <person name="Barry K."/>
            <person name="Miller A.N."/>
            <person name="Grigoriev I.V."/>
            <person name="Debuchy R."/>
            <person name="Gladieux P."/>
            <person name="Thoren M.H."/>
            <person name="Johannesson H."/>
        </authorList>
    </citation>
    <scope>NUCLEOTIDE SEQUENCE</scope>
    <source>
        <strain evidence="3">SMH2392-1A</strain>
    </source>
</reference>
<evidence type="ECO:0000313" key="4">
    <source>
        <dbReference type="Proteomes" id="UP001172101"/>
    </source>
</evidence>
<feature type="region of interest" description="Disordered" evidence="1">
    <location>
        <begin position="1"/>
        <end position="27"/>
    </location>
</feature>
<protein>
    <submittedName>
        <fullName evidence="3">Uncharacterized protein</fullName>
    </submittedName>
</protein>
<comment type="caution">
    <text evidence="3">The sequence shown here is derived from an EMBL/GenBank/DDBJ whole genome shotgun (WGS) entry which is preliminary data.</text>
</comment>
<feature type="transmembrane region" description="Helical" evidence="2">
    <location>
        <begin position="127"/>
        <end position="149"/>
    </location>
</feature>
<evidence type="ECO:0000256" key="1">
    <source>
        <dbReference type="SAM" id="MobiDB-lite"/>
    </source>
</evidence>
<dbReference type="RefSeq" id="XP_060296435.1">
    <property type="nucleotide sequence ID" value="XM_060441982.1"/>
</dbReference>
<organism evidence="3 4">
    <name type="scientific">Lasiosphaeria miniovina</name>
    <dbReference type="NCBI Taxonomy" id="1954250"/>
    <lineage>
        <taxon>Eukaryota</taxon>
        <taxon>Fungi</taxon>
        <taxon>Dikarya</taxon>
        <taxon>Ascomycota</taxon>
        <taxon>Pezizomycotina</taxon>
        <taxon>Sordariomycetes</taxon>
        <taxon>Sordariomycetidae</taxon>
        <taxon>Sordariales</taxon>
        <taxon>Lasiosphaeriaceae</taxon>
        <taxon>Lasiosphaeria</taxon>
    </lineage>
</organism>
<keyword evidence="2" id="KW-0472">Membrane</keyword>
<dbReference type="Proteomes" id="UP001172101">
    <property type="component" value="Unassembled WGS sequence"/>
</dbReference>
<proteinExistence type="predicted"/>
<dbReference type="EMBL" id="JAUIRO010000004">
    <property type="protein sequence ID" value="KAK0717642.1"/>
    <property type="molecule type" value="Genomic_DNA"/>
</dbReference>
<accession>A0AA40AKV4</accession>
<keyword evidence="2" id="KW-1133">Transmembrane helix</keyword>
<name>A0AA40AKV4_9PEZI</name>
<dbReference type="AlphaFoldDB" id="A0AA40AKV4"/>
<evidence type="ECO:0000256" key="2">
    <source>
        <dbReference type="SAM" id="Phobius"/>
    </source>
</evidence>
<sequence>MSQGVDPSKRSRHASGSHSGGSSGSDLNLVLGSRGGRRGGGLLLGVGGVLAGVLGLDSGGLLGGLLALAEVEAPEQGCERLDEGLETAACGLGLLLLGVRVGGLGQLLVLLLRLGRLGLLDDDGRDLGLLLLGLGLEGRLGDLLLLLLLRHGEGCGVGRGDCWE</sequence>